<keyword evidence="2" id="KW-1133">Transmembrane helix</keyword>
<evidence type="ECO:0000259" key="3">
    <source>
        <dbReference type="Pfam" id="PF20151"/>
    </source>
</evidence>
<feature type="transmembrane region" description="Helical" evidence="2">
    <location>
        <begin position="113"/>
        <end position="134"/>
    </location>
</feature>
<feature type="transmembrane region" description="Helical" evidence="2">
    <location>
        <begin position="146"/>
        <end position="164"/>
    </location>
</feature>
<evidence type="ECO:0000313" key="5">
    <source>
        <dbReference type="Proteomes" id="UP000250043"/>
    </source>
</evidence>
<feature type="compositionally biased region" description="Low complexity" evidence="1">
    <location>
        <begin position="286"/>
        <end position="297"/>
    </location>
</feature>
<keyword evidence="2" id="KW-0472">Membrane</keyword>
<accession>A0A8E2DRD4</accession>
<dbReference type="OrthoDB" id="2744882at2759"/>
<name>A0A8E2DRD4_9APHY</name>
<protein>
    <recommendedName>
        <fullName evidence="3">DUF6533 domain-containing protein</fullName>
    </recommendedName>
</protein>
<evidence type="ECO:0000256" key="1">
    <source>
        <dbReference type="SAM" id="MobiDB-lite"/>
    </source>
</evidence>
<organism evidence="4 5">
    <name type="scientific">Obba rivulosa</name>
    <dbReference type="NCBI Taxonomy" id="1052685"/>
    <lineage>
        <taxon>Eukaryota</taxon>
        <taxon>Fungi</taxon>
        <taxon>Dikarya</taxon>
        <taxon>Basidiomycota</taxon>
        <taxon>Agaricomycotina</taxon>
        <taxon>Agaricomycetes</taxon>
        <taxon>Polyporales</taxon>
        <taxon>Gelatoporiaceae</taxon>
        <taxon>Obba</taxon>
    </lineage>
</organism>
<feature type="domain" description="DUF6533" evidence="3">
    <location>
        <begin position="26"/>
        <end position="69"/>
    </location>
</feature>
<sequence length="311" mass="34756">MSTSLAEQERLLLQAAQDHYALNLSTAASIAWLVYDIILTLPQEFELVWRSKFTVHKALYVVTRYFGLACLIVTLIGMPPALMSVAATVSMTRSLGKVTAVTRYHYPYVCRRWLWFIGLGPSISNATGELLFMTRIYAAYGRTRRIFVTLLLLWLAEGIVGWVATTLNIKATMMIQRPLGYPLPGCTEDQTPIGFVHLDFVSWAVSSAVAVCLSTLILVYFFRSLNFHMSIRTSQGLKLSELKKLAPVMVLFTARSPRSASAGSWPRMRLRPRACTSTCAAPWWTTTTHSPSDRTTPISSSGHTRLNSLRP</sequence>
<keyword evidence="2" id="KW-0812">Transmembrane</keyword>
<feature type="transmembrane region" description="Helical" evidence="2">
    <location>
        <begin position="62"/>
        <end position="82"/>
    </location>
</feature>
<dbReference type="Pfam" id="PF20151">
    <property type="entry name" value="DUF6533"/>
    <property type="match status" value="1"/>
</dbReference>
<gene>
    <name evidence="4" type="ORF">OBBRIDRAFT_142287</name>
</gene>
<evidence type="ECO:0000313" key="4">
    <source>
        <dbReference type="EMBL" id="OCH94390.1"/>
    </source>
</evidence>
<feature type="compositionally biased region" description="Polar residues" evidence="1">
    <location>
        <begin position="298"/>
        <end position="311"/>
    </location>
</feature>
<proteinExistence type="predicted"/>
<evidence type="ECO:0000256" key="2">
    <source>
        <dbReference type="SAM" id="Phobius"/>
    </source>
</evidence>
<feature type="transmembrane region" description="Helical" evidence="2">
    <location>
        <begin position="200"/>
        <end position="222"/>
    </location>
</feature>
<dbReference type="Proteomes" id="UP000250043">
    <property type="component" value="Unassembled WGS sequence"/>
</dbReference>
<dbReference type="AlphaFoldDB" id="A0A8E2DRD4"/>
<dbReference type="InterPro" id="IPR045340">
    <property type="entry name" value="DUF6533"/>
</dbReference>
<feature type="region of interest" description="Disordered" evidence="1">
    <location>
        <begin position="286"/>
        <end position="311"/>
    </location>
</feature>
<dbReference type="EMBL" id="KV722344">
    <property type="protein sequence ID" value="OCH94390.1"/>
    <property type="molecule type" value="Genomic_DNA"/>
</dbReference>
<keyword evidence="5" id="KW-1185">Reference proteome</keyword>
<reference evidence="4 5" key="1">
    <citation type="submission" date="2016-07" db="EMBL/GenBank/DDBJ databases">
        <title>Draft genome of the white-rot fungus Obba rivulosa 3A-2.</title>
        <authorList>
            <consortium name="DOE Joint Genome Institute"/>
            <person name="Miettinen O."/>
            <person name="Riley R."/>
            <person name="Acob R."/>
            <person name="Barry K."/>
            <person name="Cullen D."/>
            <person name="De Vries R."/>
            <person name="Hainaut M."/>
            <person name="Hatakka A."/>
            <person name="Henrissat B."/>
            <person name="Hilden K."/>
            <person name="Kuo R."/>
            <person name="Labutti K."/>
            <person name="Lipzen A."/>
            <person name="Makela M.R."/>
            <person name="Sandor L."/>
            <person name="Spatafora J.W."/>
            <person name="Grigoriev I.V."/>
            <person name="Hibbett D.S."/>
        </authorList>
    </citation>
    <scope>NUCLEOTIDE SEQUENCE [LARGE SCALE GENOMIC DNA]</scope>
    <source>
        <strain evidence="4 5">3A-2</strain>
    </source>
</reference>